<dbReference type="CDD" id="cd02440">
    <property type="entry name" value="AdoMet_MTases"/>
    <property type="match status" value="1"/>
</dbReference>
<keyword evidence="3" id="KW-0808">Transferase</keyword>
<dbReference type="Proteomes" id="UP000780875">
    <property type="component" value="Unassembled WGS sequence"/>
</dbReference>
<organism evidence="3 4">
    <name type="scientific">Nocardioides mangrovi</name>
    <dbReference type="NCBI Taxonomy" id="2874580"/>
    <lineage>
        <taxon>Bacteria</taxon>
        <taxon>Bacillati</taxon>
        <taxon>Actinomycetota</taxon>
        <taxon>Actinomycetes</taxon>
        <taxon>Propionibacteriales</taxon>
        <taxon>Nocardioidaceae</taxon>
        <taxon>Nocardioides</taxon>
    </lineage>
</organism>
<dbReference type="InterPro" id="IPR048711">
    <property type="entry name" value="WHD_Rv2258c"/>
</dbReference>
<dbReference type="PANTHER" id="PTHR45128:SF2">
    <property type="entry name" value="METHYLTRANSFERASE DOMAIN-CONTAINING PROTEIN"/>
    <property type="match status" value="1"/>
</dbReference>
<dbReference type="GO" id="GO:0032259">
    <property type="term" value="P:methylation"/>
    <property type="evidence" value="ECO:0007669"/>
    <property type="project" value="UniProtKB-KW"/>
</dbReference>
<dbReference type="Pfam" id="PF13847">
    <property type="entry name" value="Methyltransf_31"/>
    <property type="match status" value="1"/>
</dbReference>
<feature type="domain" description="Methyltransferase" evidence="1">
    <location>
        <begin position="181"/>
        <end position="287"/>
    </location>
</feature>
<evidence type="ECO:0000259" key="2">
    <source>
        <dbReference type="Pfam" id="PF21320"/>
    </source>
</evidence>
<dbReference type="InterPro" id="IPR025714">
    <property type="entry name" value="Methyltranfer_dom"/>
</dbReference>
<dbReference type="SUPFAM" id="SSF46785">
    <property type="entry name" value="Winged helix' DNA-binding domain"/>
    <property type="match status" value="1"/>
</dbReference>
<feature type="domain" description="S-adenosylmethionine-dependent methyltransferase Rv2258c-like winged HTH" evidence="2">
    <location>
        <begin position="36"/>
        <end position="104"/>
    </location>
</feature>
<dbReference type="InterPro" id="IPR029063">
    <property type="entry name" value="SAM-dependent_MTases_sf"/>
</dbReference>
<dbReference type="GO" id="GO:0008168">
    <property type="term" value="F:methyltransferase activity"/>
    <property type="evidence" value="ECO:0007669"/>
    <property type="project" value="UniProtKB-KW"/>
</dbReference>
<protein>
    <submittedName>
        <fullName evidence="3">Class I SAM-dependent methyltransferase</fullName>
    </submittedName>
</protein>
<reference evidence="3 4" key="1">
    <citation type="submission" date="2021-09" db="EMBL/GenBank/DDBJ databases">
        <title>Whole genome sequence of Nocardioides sp. GBK3QG-3.</title>
        <authorList>
            <person name="Tuo L."/>
        </authorList>
    </citation>
    <scope>NUCLEOTIDE SEQUENCE [LARGE SCALE GENOMIC DNA]</scope>
    <source>
        <strain evidence="3 4">GBK3QG-3</strain>
    </source>
</reference>
<keyword evidence="3" id="KW-0489">Methyltransferase</keyword>
<dbReference type="PANTHER" id="PTHR45128">
    <property type="entry name" value="METHYLTRANSFERASE TYPE 11"/>
    <property type="match status" value="1"/>
</dbReference>
<dbReference type="Gene3D" id="3.40.50.150">
    <property type="entry name" value="Vaccinia Virus protein VP39"/>
    <property type="match status" value="1"/>
</dbReference>
<keyword evidence="4" id="KW-1185">Reference proteome</keyword>
<evidence type="ECO:0000259" key="1">
    <source>
        <dbReference type="Pfam" id="PF13847"/>
    </source>
</evidence>
<accession>A0ABS7UF94</accession>
<dbReference type="SUPFAM" id="SSF53335">
    <property type="entry name" value="S-adenosyl-L-methionine-dependent methyltransferases"/>
    <property type="match status" value="1"/>
</dbReference>
<dbReference type="RefSeq" id="WP_224123857.1">
    <property type="nucleotide sequence ID" value="NZ_JAIQZJ010000008.1"/>
</dbReference>
<sequence>MTTHAPAPTAELDEDALMAFVFRAVDEVGASLNCALVVMGDRLGYYRALADRGPLTAAELAQATSTGERYAAEWLNAQAAGAFVTYDPATGRYTLPPEHVVALTDPESPAYLPGFFQIAFGTISDAAQIFDRAREGDGLGWGDHNHDVHEGCERFFRPSYAANLLPSWLPALTGVVPKLEHGARVHDLGCGHGASTVLMAEAFPASTFVGSDAHGASVDVARERAAEAGVADRVTFETATSTSVTGSGYDLVTVFDALHDMGDPVGCARRVHDLLADDGTWMIVEPAAGDRVEDNFNPVGRAYYGFSTLLCTPASLSQDVGLAIGTQAGPARIRDIVTAAGFTQFRIAAQTPFNNVLEVRK</sequence>
<dbReference type="InterPro" id="IPR053173">
    <property type="entry name" value="SAM-binding_MTase"/>
</dbReference>
<comment type="caution">
    <text evidence="3">The sequence shown here is derived from an EMBL/GenBank/DDBJ whole genome shotgun (WGS) entry which is preliminary data.</text>
</comment>
<gene>
    <name evidence="3" type="ORF">K8U61_15055</name>
</gene>
<dbReference type="EMBL" id="JAIQZJ010000008">
    <property type="protein sequence ID" value="MBZ5739490.1"/>
    <property type="molecule type" value="Genomic_DNA"/>
</dbReference>
<proteinExistence type="predicted"/>
<evidence type="ECO:0000313" key="4">
    <source>
        <dbReference type="Proteomes" id="UP000780875"/>
    </source>
</evidence>
<dbReference type="Pfam" id="PF21320">
    <property type="entry name" value="WHD_Rv2258c"/>
    <property type="match status" value="1"/>
</dbReference>
<dbReference type="InterPro" id="IPR036390">
    <property type="entry name" value="WH_DNA-bd_sf"/>
</dbReference>
<evidence type="ECO:0000313" key="3">
    <source>
        <dbReference type="EMBL" id="MBZ5739490.1"/>
    </source>
</evidence>
<name>A0ABS7UF94_9ACTN</name>